<protein>
    <submittedName>
        <fullName evidence="1">Uncharacterized protein</fullName>
    </submittedName>
</protein>
<sequence length="104" mass="11345">MTDITVNSRICGFTHKIHGTKDGKNVKIKIETQCPKVKNISELEVPMMQLFGIKENIVTAKAQEGNCCATCLVPCGVLHACNLELGLISQKLAKDVGDLSIEFE</sequence>
<dbReference type="AlphaFoldDB" id="A0A099T1Z9"/>
<dbReference type="InterPro" id="IPR054227">
    <property type="entry name" value="DUF6951"/>
</dbReference>
<dbReference type="EMBL" id="JRHO01000014">
    <property type="protein sequence ID" value="KGK98163.1"/>
    <property type="molecule type" value="Genomic_DNA"/>
</dbReference>
<proteinExistence type="predicted"/>
<gene>
    <name evidence="1" type="ORF">LI82_10590</name>
</gene>
<dbReference type="Proteomes" id="UP000029859">
    <property type="component" value="Unassembled WGS sequence"/>
</dbReference>
<dbReference type="RefSeq" id="WP_048195462.1">
    <property type="nucleotide sequence ID" value="NZ_CAAGSM010000001.1"/>
</dbReference>
<comment type="caution">
    <text evidence="1">The sequence shown here is derived from an EMBL/GenBank/DDBJ whole genome shotgun (WGS) entry which is preliminary data.</text>
</comment>
<keyword evidence="2" id="KW-1185">Reference proteome</keyword>
<dbReference type="Pfam" id="PF22263">
    <property type="entry name" value="DUF6951"/>
    <property type="match status" value="1"/>
</dbReference>
<dbReference type="OrthoDB" id="52877at2157"/>
<evidence type="ECO:0000313" key="2">
    <source>
        <dbReference type="Proteomes" id="UP000029859"/>
    </source>
</evidence>
<reference evidence="1 2" key="1">
    <citation type="submission" date="2014-09" db="EMBL/GenBank/DDBJ databases">
        <title>Draft genome sequence of an obligately methylotrophic methanogen, Methanococcoides methylutens, isolated from marine sediment.</title>
        <authorList>
            <person name="Guan Y."/>
            <person name="Ngugi D.K."/>
            <person name="Blom J."/>
            <person name="Ali S."/>
            <person name="Ferry J.G."/>
            <person name="Stingl U."/>
        </authorList>
    </citation>
    <scope>NUCLEOTIDE SEQUENCE [LARGE SCALE GENOMIC DNA]</scope>
    <source>
        <strain evidence="1 2">DSM 2657</strain>
    </source>
</reference>
<evidence type="ECO:0000313" key="1">
    <source>
        <dbReference type="EMBL" id="KGK98163.1"/>
    </source>
</evidence>
<organism evidence="1 2">
    <name type="scientific">Methanococcoides methylutens</name>
    <dbReference type="NCBI Taxonomy" id="2226"/>
    <lineage>
        <taxon>Archaea</taxon>
        <taxon>Methanobacteriati</taxon>
        <taxon>Methanobacteriota</taxon>
        <taxon>Stenosarchaea group</taxon>
        <taxon>Methanomicrobia</taxon>
        <taxon>Methanosarcinales</taxon>
        <taxon>Methanosarcinaceae</taxon>
        <taxon>Methanococcoides</taxon>
    </lineage>
</organism>
<accession>A0A099T1Z9</accession>
<name>A0A099T1Z9_METMT</name>